<dbReference type="SUPFAM" id="SSF51735">
    <property type="entry name" value="NAD(P)-binding Rossmann-fold domains"/>
    <property type="match status" value="1"/>
</dbReference>
<keyword evidence="4" id="KW-0276">Fatty acid metabolism</keyword>
<comment type="caution">
    <text evidence="11">The sequence shown here is derived from an EMBL/GenBank/DDBJ whole genome shotgun (WGS) entry which is preliminary data.</text>
</comment>
<dbReference type="Proteomes" id="UP000230821">
    <property type="component" value="Unassembled WGS sequence"/>
</dbReference>
<dbReference type="EC" id="1.3.1.9" evidence="8"/>
<accession>A0A2G6KCN6</accession>
<keyword evidence="8 10" id="KW-0520">NAD</keyword>
<dbReference type="InterPro" id="IPR014358">
    <property type="entry name" value="Enoyl-ACP_Rdtase_NADH"/>
</dbReference>
<evidence type="ECO:0000256" key="3">
    <source>
        <dbReference type="ARBA" id="ARBA00022516"/>
    </source>
</evidence>
<feature type="binding site" evidence="10">
    <location>
        <position position="18"/>
    </location>
    <ligand>
        <name>NAD(+)</name>
        <dbReference type="ChEBI" id="CHEBI:57540"/>
    </ligand>
</feature>
<keyword evidence="6" id="KW-0443">Lipid metabolism</keyword>
<keyword evidence="5 8" id="KW-0560">Oxidoreductase</keyword>
<dbReference type="GO" id="GO:0006633">
    <property type="term" value="P:fatty acid biosynthetic process"/>
    <property type="evidence" value="ECO:0007669"/>
    <property type="project" value="UniProtKB-KW"/>
</dbReference>
<keyword evidence="3 8" id="KW-0444">Lipid biosynthesis</keyword>
<protein>
    <recommendedName>
        <fullName evidence="8">Enoyl-[acyl-carrier-protein] reductase [NADH]</fullName>
        <ecNumber evidence="8">1.3.1.9</ecNumber>
    </recommendedName>
</protein>
<comment type="pathway">
    <text evidence="1">Lipid metabolism.</text>
</comment>
<evidence type="ECO:0000256" key="4">
    <source>
        <dbReference type="ARBA" id="ARBA00022832"/>
    </source>
</evidence>
<organism evidence="11 12">
    <name type="scientific">candidate division KSB3 bacterium</name>
    <dbReference type="NCBI Taxonomy" id="2044937"/>
    <lineage>
        <taxon>Bacteria</taxon>
        <taxon>candidate division KSB3</taxon>
    </lineage>
</organism>
<evidence type="ECO:0000313" key="12">
    <source>
        <dbReference type="Proteomes" id="UP000230821"/>
    </source>
</evidence>
<dbReference type="PANTHER" id="PTHR43159">
    <property type="entry name" value="ENOYL-[ACYL-CARRIER-PROTEIN] REDUCTASE"/>
    <property type="match status" value="1"/>
</dbReference>
<feature type="active site" description="Proton acceptor" evidence="9">
    <location>
        <position position="151"/>
    </location>
</feature>
<evidence type="ECO:0000256" key="10">
    <source>
        <dbReference type="PIRSR" id="PIRSR000094-3"/>
    </source>
</evidence>
<name>A0A2G6KCN6_9BACT</name>
<dbReference type="CDD" id="cd05372">
    <property type="entry name" value="ENR_SDR"/>
    <property type="match status" value="1"/>
</dbReference>
<dbReference type="InterPro" id="IPR036291">
    <property type="entry name" value="NAD(P)-bd_dom_sf"/>
</dbReference>
<feature type="active site" description="Proton acceptor" evidence="9">
    <location>
        <position position="161"/>
    </location>
</feature>
<feature type="binding site" evidence="10">
    <location>
        <position position="168"/>
    </location>
    <ligand>
        <name>NAD(+)</name>
        <dbReference type="ChEBI" id="CHEBI:57540"/>
    </ligand>
</feature>
<feature type="binding site" evidence="10">
    <location>
        <position position="98"/>
    </location>
    <ligand>
        <name>NAD(+)</name>
        <dbReference type="ChEBI" id="CHEBI:57540"/>
    </ligand>
</feature>
<comment type="similarity">
    <text evidence="2 8">Belongs to the short-chain dehydrogenases/reductases (SDR) family. FabI subfamily.</text>
</comment>
<evidence type="ECO:0000256" key="5">
    <source>
        <dbReference type="ARBA" id="ARBA00023002"/>
    </source>
</evidence>
<evidence type="ECO:0000256" key="7">
    <source>
        <dbReference type="ARBA" id="ARBA00023160"/>
    </source>
</evidence>
<dbReference type="Pfam" id="PF13561">
    <property type="entry name" value="adh_short_C2"/>
    <property type="match status" value="1"/>
</dbReference>
<dbReference type="Gene3D" id="3.40.50.720">
    <property type="entry name" value="NAD(P)-binding Rossmann-like Domain"/>
    <property type="match status" value="1"/>
</dbReference>
<dbReference type="PIRSF" id="PIRSF000094">
    <property type="entry name" value="Enoyl-ACP_rdct"/>
    <property type="match status" value="1"/>
</dbReference>
<feature type="binding site" evidence="10">
    <location>
        <begin position="24"/>
        <end position="25"/>
    </location>
    <ligand>
        <name>NAD(+)</name>
        <dbReference type="ChEBI" id="CHEBI:57540"/>
    </ligand>
</feature>
<evidence type="ECO:0000256" key="8">
    <source>
        <dbReference type="PIRNR" id="PIRNR000094"/>
    </source>
</evidence>
<evidence type="ECO:0000256" key="6">
    <source>
        <dbReference type="ARBA" id="ARBA00023098"/>
    </source>
</evidence>
<dbReference type="InterPro" id="IPR002347">
    <property type="entry name" value="SDR_fam"/>
</dbReference>
<comment type="catalytic activity">
    <reaction evidence="8">
        <text>a 2,3-saturated acyl-[ACP] + NAD(+) = a (2E)-enoyl-[ACP] + NADH + H(+)</text>
        <dbReference type="Rhea" id="RHEA:10240"/>
        <dbReference type="Rhea" id="RHEA-COMP:9925"/>
        <dbReference type="Rhea" id="RHEA-COMP:9926"/>
        <dbReference type="ChEBI" id="CHEBI:15378"/>
        <dbReference type="ChEBI" id="CHEBI:57540"/>
        <dbReference type="ChEBI" id="CHEBI:57945"/>
        <dbReference type="ChEBI" id="CHEBI:78784"/>
        <dbReference type="ChEBI" id="CHEBI:78785"/>
        <dbReference type="EC" id="1.3.1.9"/>
    </reaction>
</comment>
<dbReference type="EMBL" id="PDSK01000098">
    <property type="protein sequence ID" value="PIE33443.1"/>
    <property type="molecule type" value="Genomic_DNA"/>
</dbReference>
<evidence type="ECO:0000256" key="1">
    <source>
        <dbReference type="ARBA" id="ARBA00005189"/>
    </source>
</evidence>
<proteinExistence type="inferred from homology"/>
<dbReference type="AlphaFoldDB" id="A0A2G6KCN6"/>
<evidence type="ECO:0000313" key="11">
    <source>
        <dbReference type="EMBL" id="PIE33443.1"/>
    </source>
</evidence>
<keyword evidence="7 8" id="KW-0275">Fatty acid biosynthesis</keyword>
<reference evidence="11 12" key="1">
    <citation type="submission" date="2017-10" db="EMBL/GenBank/DDBJ databases">
        <title>Novel microbial diversity and functional potential in the marine mammal oral microbiome.</title>
        <authorList>
            <person name="Dudek N.K."/>
            <person name="Sun C.L."/>
            <person name="Burstein D."/>
            <person name="Kantor R.S."/>
            <person name="Aliaga Goltsman D.S."/>
            <person name="Bik E.M."/>
            <person name="Thomas B.C."/>
            <person name="Banfield J.F."/>
            <person name="Relman D.A."/>
        </authorList>
    </citation>
    <scope>NUCLEOTIDE SEQUENCE [LARGE SCALE GENOMIC DNA]</scope>
    <source>
        <strain evidence="11">DOLJORAL78_47_16</strain>
    </source>
</reference>
<dbReference type="GO" id="GO:0004318">
    <property type="term" value="F:enoyl-[acyl-carrier-protein] reductase (NADH) activity"/>
    <property type="evidence" value="ECO:0007669"/>
    <property type="project" value="UniProtKB-EC"/>
</dbReference>
<dbReference type="PANTHER" id="PTHR43159:SF2">
    <property type="entry name" value="ENOYL-[ACYL-CARRIER-PROTEIN] REDUCTASE [NADH], CHLOROPLASTIC"/>
    <property type="match status" value="1"/>
</dbReference>
<sequence length="284" mass="31642">MSRKFYGLLKGKKGVIFGPLNEHSIAWQIALQIYGEGGKFILTNAPVALRLGNIDELSKQCGDAPVIPANVMNDGDMENLFETARERFGSIDFIVHSVGRSENIQKKRPYDDLRYDWYLRTLDISAISLHRAIHFALPVLNNGASILALTYIGAQRVYSKYGDMGDAKALLEAITRSFGARLGKQGIRVNTVSQSPTRTTAGKGIKSFEAMYEFADRVSPLGNASAEECAEYVITLLSDLTRKVTMQNLYHDGGFSKMGMNEDIMEMMGIVEKEEVEKKKKKKK</sequence>
<gene>
    <name evidence="11" type="ORF">CSA56_11595</name>
</gene>
<evidence type="ECO:0000256" key="2">
    <source>
        <dbReference type="ARBA" id="ARBA00009233"/>
    </source>
</evidence>
<evidence type="ECO:0000256" key="9">
    <source>
        <dbReference type="PIRSR" id="PIRSR000094-1"/>
    </source>
</evidence>